<evidence type="ECO:0000313" key="2">
    <source>
        <dbReference type="EMBL" id="KAK4194808.1"/>
    </source>
</evidence>
<feature type="region of interest" description="Disordered" evidence="1">
    <location>
        <begin position="384"/>
        <end position="410"/>
    </location>
</feature>
<reference evidence="2" key="2">
    <citation type="submission" date="2023-05" db="EMBL/GenBank/DDBJ databases">
        <authorList>
            <consortium name="Lawrence Berkeley National Laboratory"/>
            <person name="Steindorff A."/>
            <person name="Hensen N."/>
            <person name="Bonometti L."/>
            <person name="Westerberg I."/>
            <person name="Brannstrom I.O."/>
            <person name="Guillou S."/>
            <person name="Cros-Aarteil S."/>
            <person name="Calhoun S."/>
            <person name="Haridas S."/>
            <person name="Kuo A."/>
            <person name="Mondo S."/>
            <person name="Pangilinan J."/>
            <person name="Riley R."/>
            <person name="Labutti K."/>
            <person name="Andreopoulos B."/>
            <person name="Lipzen A."/>
            <person name="Chen C."/>
            <person name="Yanf M."/>
            <person name="Daum C."/>
            <person name="Ng V."/>
            <person name="Clum A."/>
            <person name="Ohm R."/>
            <person name="Martin F."/>
            <person name="Silar P."/>
            <person name="Natvig D."/>
            <person name="Lalanne C."/>
            <person name="Gautier V."/>
            <person name="Ament-Velasquez S.L."/>
            <person name="Kruys A."/>
            <person name="Hutchinson M.I."/>
            <person name="Powell A.J."/>
            <person name="Barry K."/>
            <person name="Miller A.N."/>
            <person name="Grigoriev I.V."/>
            <person name="Debuchy R."/>
            <person name="Gladieux P."/>
            <person name="Thoren M.H."/>
            <person name="Johannesson H."/>
        </authorList>
    </citation>
    <scope>NUCLEOTIDE SEQUENCE</scope>
    <source>
        <strain evidence="2">CBS 315.58</strain>
    </source>
</reference>
<protein>
    <submittedName>
        <fullName evidence="2">Uncharacterized protein</fullName>
    </submittedName>
</protein>
<dbReference type="EMBL" id="MU864038">
    <property type="protein sequence ID" value="KAK4194808.1"/>
    <property type="molecule type" value="Genomic_DNA"/>
</dbReference>
<accession>A0AAN6X650</accession>
<reference evidence="2" key="1">
    <citation type="journal article" date="2023" name="Mol. Phylogenet. Evol.">
        <title>Genome-scale phylogeny and comparative genomics of the fungal order Sordariales.</title>
        <authorList>
            <person name="Hensen N."/>
            <person name="Bonometti L."/>
            <person name="Westerberg I."/>
            <person name="Brannstrom I.O."/>
            <person name="Guillou S."/>
            <person name="Cros-Aarteil S."/>
            <person name="Calhoun S."/>
            <person name="Haridas S."/>
            <person name="Kuo A."/>
            <person name="Mondo S."/>
            <person name="Pangilinan J."/>
            <person name="Riley R."/>
            <person name="LaButti K."/>
            <person name="Andreopoulos B."/>
            <person name="Lipzen A."/>
            <person name="Chen C."/>
            <person name="Yan M."/>
            <person name="Daum C."/>
            <person name="Ng V."/>
            <person name="Clum A."/>
            <person name="Steindorff A."/>
            <person name="Ohm R.A."/>
            <person name="Martin F."/>
            <person name="Silar P."/>
            <person name="Natvig D.O."/>
            <person name="Lalanne C."/>
            <person name="Gautier V."/>
            <person name="Ament-Velasquez S.L."/>
            <person name="Kruys A."/>
            <person name="Hutchinson M.I."/>
            <person name="Powell A.J."/>
            <person name="Barry K."/>
            <person name="Miller A.N."/>
            <person name="Grigoriev I.V."/>
            <person name="Debuchy R."/>
            <person name="Gladieux P."/>
            <person name="Hiltunen Thoren M."/>
            <person name="Johannesson H."/>
        </authorList>
    </citation>
    <scope>NUCLEOTIDE SEQUENCE</scope>
    <source>
        <strain evidence="2">CBS 315.58</strain>
    </source>
</reference>
<organism evidence="2 3">
    <name type="scientific">Triangularia verruculosa</name>
    <dbReference type="NCBI Taxonomy" id="2587418"/>
    <lineage>
        <taxon>Eukaryota</taxon>
        <taxon>Fungi</taxon>
        <taxon>Dikarya</taxon>
        <taxon>Ascomycota</taxon>
        <taxon>Pezizomycotina</taxon>
        <taxon>Sordariomycetes</taxon>
        <taxon>Sordariomycetidae</taxon>
        <taxon>Sordariales</taxon>
        <taxon>Podosporaceae</taxon>
        <taxon>Triangularia</taxon>
    </lineage>
</organism>
<proteinExistence type="predicted"/>
<feature type="region of interest" description="Disordered" evidence="1">
    <location>
        <begin position="331"/>
        <end position="366"/>
    </location>
</feature>
<dbReference type="AlphaFoldDB" id="A0AAN6X650"/>
<gene>
    <name evidence="2" type="ORF">QBC40DRAFT_290048</name>
</gene>
<keyword evidence="3" id="KW-1185">Reference proteome</keyword>
<comment type="caution">
    <text evidence="2">The sequence shown here is derived from an EMBL/GenBank/DDBJ whole genome shotgun (WGS) entry which is preliminary data.</text>
</comment>
<name>A0AAN6X650_9PEZI</name>
<evidence type="ECO:0000313" key="3">
    <source>
        <dbReference type="Proteomes" id="UP001303160"/>
    </source>
</evidence>
<dbReference type="Proteomes" id="UP001303160">
    <property type="component" value="Unassembled WGS sequence"/>
</dbReference>
<sequence>MTAIKMSPLQQLPSELIILIFEAILGHVTSFRAIYAIWLSSRCLYYRFSREFIMDLFLQHLQFALSGSGMDTKRRHQRERILVEGLFRLVVDACQKDTPEFLQRATIRYPRLFLIAYEHFKLRIHTNHIPQGRGSFYPVPSMLDSIRFGEYAILMDAPLTARLLLSRRDSLYPPPNGTPPGPEWRVSCQSYFLRHLISAILATEDVNKEQVDAALLAARRFGLPRTADLVSVDPGSGPAAGPECGGNSGRSEPPGPARNRLLRQPREVAAREVASRLLQAMKLNRDFTLYHSGLPVALRRSLSTLHISSNPDKFMTPLTQRWIDLTTHRRLTGPPDDVSSIEDSSLSPGSDLANSEPWPAIDSPVKSHSSARASVLVCTFPCEEEKRSNETSAATRNRQETREPPSTANV</sequence>
<evidence type="ECO:0000256" key="1">
    <source>
        <dbReference type="SAM" id="MobiDB-lite"/>
    </source>
</evidence>
<feature type="region of interest" description="Disordered" evidence="1">
    <location>
        <begin position="232"/>
        <end position="260"/>
    </location>
</feature>